<dbReference type="InterPro" id="IPR032630">
    <property type="entry name" value="P_typ_ATPase_c"/>
</dbReference>
<gene>
    <name evidence="8" type="ORF">SVUK_LOCUS1573</name>
</gene>
<dbReference type="SUPFAM" id="SSF81660">
    <property type="entry name" value="Metal cation-transporting ATPase, ATP-binding domain N"/>
    <property type="match status" value="1"/>
</dbReference>
<keyword evidence="5" id="KW-1133">Transmembrane helix</keyword>
<dbReference type="OrthoDB" id="377733at2759"/>
<feature type="domain" description="P-type ATPase C-terminal" evidence="7">
    <location>
        <begin position="290"/>
        <end position="334"/>
    </location>
</feature>
<dbReference type="FunFam" id="3.40.50.1000:FF:000279">
    <property type="entry name" value="Phospholipid-transporting ATPase"/>
    <property type="match status" value="1"/>
</dbReference>
<dbReference type="GO" id="GO:0140326">
    <property type="term" value="F:ATPase-coupled intramembrane lipid transporter activity"/>
    <property type="evidence" value="ECO:0007669"/>
    <property type="project" value="TreeGrafter"/>
</dbReference>
<dbReference type="InterPro" id="IPR023299">
    <property type="entry name" value="ATPase_P-typ_cyto_dom_N"/>
</dbReference>
<evidence type="ECO:0000256" key="5">
    <source>
        <dbReference type="ARBA" id="ARBA00022989"/>
    </source>
</evidence>
<dbReference type="Pfam" id="PF16212">
    <property type="entry name" value="PhoLip_ATPase_C"/>
    <property type="match status" value="1"/>
</dbReference>
<evidence type="ECO:0000256" key="1">
    <source>
        <dbReference type="ARBA" id="ARBA00004141"/>
    </source>
</evidence>
<keyword evidence="4" id="KW-0460">Magnesium</keyword>
<comment type="subcellular location">
    <subcellularLocation>
        <location evidence="1">Membrane</location>
        <topology evidence="1">Multi-pass membrane protein</topology>
    </subcellularLocation>
</comment>
<evidence type="ECO:0000256" key="3">
    <source>
        <dbReference type="ARBA" id="ARBA00022723"/>
    </source>
</evidence>
<dbReference type="PANTHER" id="PTHR24092">
    <property type="entry name" value="PROBABLE PHOSPHOLIPID-TRANSPORTING ATPASE"/>
    <property type="match status" value="1"/>
</dbReference>
<dbReference type="Proteomes" id="UP000270094">
    <property type="component" value="Unassembled WGS sequence"/>
</dbReference>
<dbReference type="Gene3D" id="3.40.50.1000">
    <property type="entry name" value="HAD superfamily/HAD-like"/>
    <property type="match status" value="1"/>
</dbReference>
<evidence type="ECO:0000256" key="2">
    <source>
        <dbReference type="ARBA" id="ARBA00022692"/>
    </source>
</evidence>
<keyword evidence="3" id="KW-0479">Metal-binding</keyword>
<sequence length="340" mass="38011">MSVVVQECSGKKRVMLLTKGADATVLPILSNEYTTSLKGEEEVFKAQEHLSDYAREGLRTLCLGIKYWNDEDYQKWRAIHEEAELDPHHRENLLRDSTLKAEQDVDLLGVTAIEDRLQEGVPECIHLLREAGIRVWVLTGDKVETAVNIAFSSRLFSSAMDLLNIGANGVRSVSDLLDEHLIRYGDLSQCVNRAGEITEDAAFGLVLNASCLDYCLDPHNEERFVRLLKSCRSVLCCRATPIQKASLVKLAKNRLKGKVLAIGDGANDVSMIQSSDVGVGLSGQEGMQAVMASDFAMARFRFLANLLLVHGHWCYQRLAQTILYFFYKNAVRFFHLASLL</sequence>
<dbReference type="EMBL" id="UYYB01003192">
    <property type="protein sequence ID" value="VDM66575.1"/>
    <property type="molecule type" value="Genomic_DNA"/>
</dbReference>
<organism evidence="8 9">
    <name type="scientific">Strongylus vulgaris</name>
    <name type="common">Blood worm</name>
    <dbReference type="NCBI Taxonomy" id="40348"/>
    <lineage>
        <taxon>Eukaryota</taxon>
        <taxon>Metazoa</taxon>
        <taxon>Ecdysozoa</taxon>
        <taxon>Nematoda</taxon>
        <taxon>Chromadorea</taxon>
        <taxon>Rhabditida</taxon>
        <taxon>Rhabditina</taxon>
        <taxon>Rhabditomorpha</taxon>
        <taxon>Strongyloidea</taxon>
        <taxon>Strongylidae</taxon>
        <taxon>Strongylus</taxon>
    </lineage>
</organism>
<evidence type="ECO:0000259" key="7">
    <source>
        <dbReference type="Pfam" id="PF16212"/>
    </source>
</evidence>
<dbReference type="NCBIfam" id="TIGR01494">
    <property type="entry name" value="ATPase_P-type"/>
    <property type="match status" value="2"/>
</dbReference>
<dbReference type="Gene3D" id="3.40.1110.10">
    <property type="entry name" value="Calcium-transporting ATPase, cytoplasmic domain N"/>
    <property type="match status" value="1"/>
</dbReference>
<dbReference type="GO" id="GO:0016887">
    <property type="term" value="F:ATP hydrolysis activity"/>
    <property type="evidence" value="ECO:0007669"/>
    <property type="project" value="InterPro"/>
</dbReference>
<dbReference type="GO" id="GO:0045332">
    <property type="term" value="P:phospholipid translocation"/>
    <property type="evidence" value="ECO:0007669"/>
    <property type="project" value="TreeGrafter"/>
</dbReference>
<evidence type="ECO:0000256" key="6">
    <source>
        <dbReference type="ARBA" id="ARBA00023136"/>
    </source>
</evidence>
<dbReference type="SUPFAM" id="SSF56784">
    <property type="entry name" value="HAD-like"/>
    <property type="match status" value="1"/>
</dbReference>
<dbReference type="GO" id="GO:0005886">
    <property type="term" value="C:plasma membrane"/>
    <property type="evidence" value="ECO:0007669"/>
    <property type="project" value="TreeGrafter"/>
</dbReference>
<evidence type="ECO:0000313" key="9">
    <source>
        <dbReference type="Proteomes" id="UP000270094"/>
    </source>
</evidence>
<evidence type="ECO:0000313" key="8">
    <source>
        <dbReference type="EMBL" id="VDM66575.1"/>
    </source>
</evidence>
<protein>
    <recommendedName>
        <fullName evidence="7">P-type ATPase C-terminal domain-containing protein</fullName>
    </recommendedName>
</protein>
<dbReference type="InterPro" id="IPR023214">
    <property type="entry name" value="HAD_sf"/>
</dbReference>
<reference evidence="8 9" key="1">
    <citation type="submission" date="2018-11" db="EMBL/GenBank/DDBJ databases">
        <authorList>
            <consortium name="Pathogen Informatics"/>
        </authorList>
    </citation>
    <scope>NUCLEOTIDE SEQUENCE [LARGE SCALE GENOMIC DNA]</scope>
</reference>
<proteinExistence type="predicted"/>
<dbReference type="AlphaFoldDB" id="A0A3P7K5L5"/>
<keyword evidence="2" id="KW-0812">Transmembrane</keyword>
<dbReference type="GO" id="GO:0005524">
    <property type="term" value="F:ATP binding"/>
    <property type="evidence" value="ECO:0007669"/>
    <property type="project" value="InterPro"/>
</dbReference>
<name>A0A3P7K5L5_STRVU</name>
<evidence type="ECO:0000256" key="4">
    <source>
        <dbReference type="ARBA" id="ARBA00022842"/>
    </source>
</evidence>
<dbReference type="InterPro" id="IPR036412">
    <property type="entry name" value="HAD-like_sf"/>
</dbReference>
<dbReference type="PANTHER" id="PTHR24092:SF218">
    <property type="entry name" value="PHOSPHOLIPID-TRANSPORTING ATPASE"/>
    <property type="match status" value="1"/>
</dbReference>
<dbReference type="InterPro" id="IPR001757">
    <property type="entry name" value="P_typ_ATPase"/>
</dbReference>
<keyword evidence="6" id="KW-0472">Membrane</keyword>
<dbReference type="Pfam" id="PF13246">
    <property type="entry name" value="Cation_ATPase"/>
    <property type="match status" value="1"/>
</dbReference>
<accession>A0A3P7K5L5</accession>
<keyword evidence="9" id="KW-1185">Reference proteome</keyword>
<dbReference type="GO" id="GO:0046872">
    <property type="term" value="F:metal ion binding"/>
    <property type="evidence" value="ECO:0007669"/>
    <property type="project" value="UniProtKB-KW"/>
</dbReference>